<dbReference type="Proteomes" id="UP001152607">
    <property type="component" value="Unassembled WGS sequence"/>
</dbReference>
<dbReference type="EMBL" id="CAOQHR010000008">
    <property type="protein sequence ID" value="CAI6338149.1"/>
    <property type="molecule type" value="Genomic_DNA"/>
</dbReference>
<gene>
    <name evidence="1" type="ORF">PDIGIT_LOCUS11274</name>
</gene>
<name>A0A9W4XN79_9PLEO</name>
<evidence type="ECO:0000313" key="2">
    <source>
        <dbReference type="Proteomes" id="UP001152607"/>
    </source>
</evidence>
<proteinExistence type="predicted"/>
<dbReference type="AlphaFoldDB" id="A0A9W4XN79"/>
<keyword evidence="2" id="KW-1185">Reference proteome</keyword>
<reference evidence="1" key="1">
    <citation type="submission" date="2023-01" db="EMBL/GenBank/DDBJ databases">
        <authorList>
            <person name="Van Ghelder C."/>
            <person name="Rancurel C."/>
        </authorList>
    </citation>
    <scope>NUCLEOTIDE SEQUENCE</scope>
    <source>
        <strain evidence="1">CNCM I-4278</strain>
    </source>
</reference>
<comment type="caution">
    <text evidence="1">The sequence shown here is derived from an EMBL/GenBank/DDBJ whole genome shotgun (WGS) entry which is preliminary data.</text>
</comment>
<accession>A0A9W4XN79</accession>
<evidence type="ECO:0000313" key="1">
    <source>
        <dbReference type="EMBL" id="CAI6338149.1"/>
    </source>
</evidence>
<protein>
    <submittedName>
        <fullName evidence="1">Uncharacterized protein</fullName>
    </submittedName>
</protein>
<organism evidence="1 2">
    <name type="scientific">Periconia digitata</name>
    <dbReference type="NCBI Taxonomy" id="1303443"/>
    <lineage>
        <taxon>Eukaryota</taxon>
        <taxon>Fungi</taxon>
        <taxon>Dikarya</taxon>
        <taxon>Ascomycota</taxon>
        <taxon>Pezizomycotina</taxon>
        <taxon>Dothideomycetes</taxon>
        <taxon>Pleosporomycetidae</taxon>
        <taxon>Pleosporales</taxon>
        <taxon>Massarineae</taxon>
        <taxon>Periconiaceae</taxon>
        <taxon>Periconia</taxon>
    </lineage>
</organism>
<sequence length="136" mass="15140">MRQNNAVAKEAFRVVADFVKSPPHVSNGLVDLFEDERGDFARYTFHALENPYSVGDQVYADWQQPGYGSNANTITNAHSQGFEEQQFIVDDFRSDPIFYSGSLQGSAVYGSLFVTCFDQLNTIAEYEAAHVPGKSD</sequence>
<dbReference type="OrthoDB" id="10402041at2759"/>